<reference evidence="2" key="1">
    <citation type="submission" date="2023-08" db="EMBL/GenBank/DDBJ databases">
        <title>Chromosome-level Genome Assembly of mud carp (Cirrhinus molitorella).</title>
        <authorList>
            <person name="Liu H."/>
        </authorList>
    </citation>
    <scope>NUCLEOTIDE SEQUENCE</scope>
    <source>
        <strain evidence="2">Prfri</strain>
        <tissue evidence="2">Muscle</tissue>
    </source>
</reference>
<evidence type="ECO:0000313" key="3">
    <source>
        <dbReference type="Proteomes" id="UP001187343"/>
    </source>
</evidence>
<accession>A0AA88PI94</accession>
<keyword evidence="3" id="KW-1185">Reference proteome</keyword>
<feature type="compositionally biased region" description="Pro residues" evidence="1">
    <location>
        <begin position="56"/>
        <end position="65"/>
    </location>
</feature>
<protein>
    <submittedName>
        <fullName evidence="2">Uncharacterized protein</fullName>
    </submittedName>
</protein>
<comment type="caution">
    <text evidence="2">The sequence shown here is derived from an EMBL/GenBank/DDBJ whole genome shotgun (WGS) entry which is preliminary data.</text>
</comment>
<dbReference type="Proteomes" id="UP001187343">
    <property type="component" value="Unassembled WGS sequence"/>
</dbReference>
<feature type="compositionally biased region" description="Low complexity" evidence="1">
    <location>
        <begin position="118"/>
        <end position="138"/>
    </location>
</feature>
<proteinExistence type="predicted"/>
<name>A0AA88PI94_9TELE</name>
<evidence type="ECO:0000313" key="2">
    <source>
        <dbReference type="EMBL" id="KAK2881484.1"/>
    </source>
</evidence>
<evidence type="ECO:0000256" key="1">
    <source>
        <dbReference type="SAM" id="MobiDB-lite"/>
    </source>
</evidence>
<dbReference type="EMBL" id="JAUYZG010000018">
    <property type="protein sequence ID" value="KAK2881484.1"/>
    <property type="molecule type" value="Genomic_DNA"/>
</dbReference>
<gene>
    <name evidence="2" type="ORF">Q8A67_018752</name>
</gene>
<sequence>MLCSFYDASLNTVCRALSSEDGPRADFSAFVEWTLARNGFPLTVCPEEDLASATPDPEPSQPPPSCAELPEPTADGEPEPAAVESSPSGAIERTTTQEPEPETSDQVREPATVEIAGAMESPAHAATAEAGPSSAAVADESDDDAGGTESAGEVEEDKERERVEVSVEPALQ</sequence>
<dbReference type="AlphaFoldDB" id="A0AA88PI94"/>
<organism evidence="2 3">
    <name type="scientific">Cirrhinus molitorella</name>
    <name type="common">mud carp</name>
    <dbReference type="NCBI Taxonomy" id="172907"/>
    <lineage>
        <taxon>Eukaryota</taxon>
        <taxon>Metazoa</taxon>
        <taxon>Chordata</taxon>
        <taxon>Craniata</taxon>
        <taxon>Vertebrata</taxon>
        <taxon>Euteleostomi</taxon>
        <taxon>Actinopterygii</taxon>
        <taxon>Neopterygii</taxon>
        <taxon>Teleostei</taxon>
        <taxon>Ostariophysi</taxon>
        <taxon>Cypriniformes</taxon>
        <taxon>Cyprinidae</taxon>
        <taxon>Labeoninae</taxon>
        <taxon>Labeonini</taxon>
        <taxon>Cirrhinus</taxon>
    </lineage>
</organism>
<feature type="compositionally biased region" description="Acidic residues" evidence="1">
    <location>
        <begin position="139"/>
        <end position="156"/>
    </location>
</feature>
<feature type="region of interest" description="Disordered" evidence="1">
    <location>
        <begin position="46"/>
        <end position="172"/>
    </location>
</feature>